<comment type="caution">
    <text evidence="11">The sequence shown here is derived from an EMBL/GenBank/DDBJ whole genome shotgun (WGS) entry which is preliminary data.</text>
</comment>
<dbReference type="GO" id="GO:0055085">
    <property type="term" value="P:transmembrane transport"/>
    <property type="evidence" value="ECO:0007669"/>
    <property type="project" value="TreeGrafter"/>
</dbReference>
<feature type="compositionally biased region" description="Polar residues" evidence="7">
    <location>
        <begin position="873"/>
        <end position="896"/>
    </location>
</feature>
<evidence type="ECO:0000256" key="3">
    <source>
        <dbReference type="ARBA" id="ARBA00022692"/>
    </source>
</evidence>
<keyword evidence="3 8" id="KW-0812">Transmembrane</keyword>
<feature type="transmembrane region" description="Helical" evidence="8">
    <location>
        <begin position="627"/>
        <end position="648"/>
    </location>
</feature>
<keyword evidence="12" id="KW-1185">Reference proteome</keyword>
<comment type="similarity">
    <text evidence="2">Belongs to the transient receptor potential (TRP) ion channel family.</text>
</comment>
<dbReference type="AlphaFoldDB" id="A0A9W8YL10"/>
<evidence type="ECO:0000256" key="1">
    <source>
        <dbReference type="ARBA" id="ARBA00004141"/>
    </source>
</evidence>
<keyword evidence="4 9" id="KW-0732">Signal</keyword>
<feature type="transmembrane region" description="Helical" evidence="8">
    <location>
        <begin position="459"/>
        <end position="482"/>
    </location>
</feature>
<feature type="transmembrane region" description="Helical" evidence="8">
    <location>
        <begin position="654"/>
        <end position="683"/>
    </location>
</feature>
<feature type="signal peptide" evidence="9">
    <location>
        <begin position="1"/>
        <end position="24"/>
    </location>
</feature>
<proteinExistence type="inferred from homology"/>
<protein>
    <recommendedName>
        <fullName evidence="10">ML-like domain-containing protein</fullName>
    </recommendedName>
</protein>
<dbReference type="Pfam" id="PF14558">
    <property type="entry name" value="TRP_N"/>
    <property type="match status" value="1"/>
</dbReference>
<accession>A0A9W8YL10</accession>
<evidence type="ECO:0000256" key="6">
    <source>
        <dbReference type="ARBA" id="ARBA00023136"/>
    </source>
</evidence>
<dbReference type="Pfam" id="PF06011">
    <property type="entry name" value="TRP"/>
    <property type="match status" value="1"/>
</dbReference>
<evidence type="ECO:0000259" key="10">
    <source>
        <dbReference type="SMART" id="SM01320"/>
    </source>
</evidence>
<feature type="transmembrane region" description="Helical" evidence="8">
    <location>
        <begin position="376"/>
        <end position="397"/>
    </location>
</feature>
<feature type="chain" id="PRO_5040916750" description="ML-like domain-containing protein" evidence="9">
    <location>
        <begin position="25"/>
        <end position="923"/>
    </location>
</feature>
<gene>
    <name evidence="11" type="ORF">N0V93_009531</name>
</gene>
<reference evidence="11" key="1">
    <citation type="submission" date="2022-10" db="EMBL/GenBank/DDBJ databases">
        <title>Tapping the CABI collections for fungal endophytes: first genome assemblies for Collariella, Neodidymelliopsis, Ascochyta clinopodiicola, Didymella pomorum, Didymosphaeria variabile, Neocosmospora piperis and Neocucurbitaria cava.</title>
        <authorList>
            <person name="Hill R."/>
        </authorList>
    </citation>
    <scope>NUCLEOTIDE SEQUENCE</scope>
    <source>
        <strain evidence="11">IMI 355082</strain>
    </source>
</reference>
<dbReference type="InterPro" id="IPR040241">
    <property type="entry name" value="TRP_Flc/Pkd2-like"/>
</dbReference>
<evidence type="ECO:0000256" key="9">
    <source>
        <dbReference type="SAM" id="SignalP"/>
    </source>
</evidence>
<evidence type="ECO:0000256" key="7">
    <source>
        <dbReference type="SAM" id="MobiDB-lite"/>
    </source>
</evidence>
<dbReference type="InterPro" id="IPR010308">
    <property type="entry name" value="TRP_C"/>
</dbReference>
<organism evidence="11 12">
    <name type="scientific">Gnomoniopsis smithogilvyi</name>
    <dbReference type="NCBI Taxonomy" id="1191159"/>
    <lineage>
        <taxon>Eukaryota</taxon>
        <taxon>Fungi</taxon>
        <taxon>Dikarya</taxon>
        <taxon>Ascomycota</taxon>
        <taxon>Pezizomycotina</taxon>
        <taxon>Sordariomycetes</taxon>
        <taxon>Sordariomycetidae</taxon>
        <taxon>Diaporthales</taxon>
        <taxon>Gnomoniaceae</taxon>
        <taxon>Gnomoniopsis</taxon>
    </lineage>
</organism>
<evidence type="ECO:0000256" key="4">
    <source>
        <dbReference type="ARBA" id="ARBA00022729"/>
    </source>
</evidence>
<keyword evidence="6 8" id="KW-0472">Membrane</keyword>
<dbReference type="Proteomes" id="UP001140453">
    <property type="component" value="Unassembled WGS sequence"/>
</dbReference>
<keyword evidence="5 8" id="KW-1133">Transmembrane helix</keyword>
<feature type="transmembrane region" description="Helical" evidence="8">
    <location>
        <begin position="422"/>
        <end position="447"/>
    </location>
</feature>
<dbReference type="SMART" id="SM01320">
    <property type="entry name" value="TRP_N"/>
    <property type="match status" value="1"/>
</dbReference>
<dbReference type="GO" id="GO:0009272">
    <property type="term" value="P:fungal-type cell wall biogenesis"/>
    <property type="evidence" value="ECO:0007669"/>
    <property type="project" value="TreeGrafter"/>
</dbReference>
<evidence type="ECO:0000256" key="2">
    <source>
        <dbReference type="ARBA" id="ARBA00010642"/>
    </source>
</evidence>
<feature type="region of interest" description="Disordered" evidence="7">
    <location>
        <begin position="769"/>
        <end position="791"/>
    </location>
</feature>
<feature type="domain" description="ML-like" evidence="10">
    <location>
        <begin position="48"/>
        <end position="190"/>
    </location>
</feature>
<name>A0A9W8YL10_9PEZI</name>
<sequence>METRLRAFSCTLVSILLLIPTATAKDTQYITGTSVTGVTQQLDVARTPALYTGDFGDCLGGQSLFNITKFDAAYYTDNSTVLFHLDGQSSIKNESLVMRVSMDAYGEQRFQMTFDPCSVNINSLCPLNASLPIEAWAVFPVGAEQVGDIPALAFSIPDFEGSVKMQIFGNSTQSEIGCFKASLTNGNTMAHAPVISPVLAVFVLIAMLASFITAAYGDSVSAMRSHYAHSLSTLVIFEAFQSIFFSGALELDFPSILPAWWSNFAWAAGQIFSQSVIKTARISSGLLGNVSQVGGAGSSVLDITQSEASAAEQVYARSISATSTTSHYLSRRYNASDPFDYTWAGSPIDPGLVLPGTWTGFPGTLSALRIPAVDTFAVGLIWLLALIAVIVSALNIFKLSLETLVKLNCVGKDSLAFFRRHWIRYTVATVLRMLFVGFTMIMTLASYQLSLDGSASTKALAAVFFLTFLLGLGILAAHACYVRLRGGNYAAHQDRMLLIRRKKFGFVPYLTPIRMSTLEKSEQLDNPVISLPWIQIHYHDNDPDRITVHQDEVYIQRFGWLSARYRRTRWWFFAVYLAYQLFRAAIVGGGSSTPTAQVYLLLAYDILAFFIILGLDPFEGRRNTALAVWMLGIGKILTTALSIAFLPALNVNRIITTAIGIIIIVIQGLLTVGVLILIVIGWISSYMSITRDCEPSSRRRLDAARARYFSHVETRAADIRTSSAERKRLQQLEKEAEMNATPPEPSFTVKSVKRVSKIYDEDEDVLATMQSHGPPLNRSRPVSIRSTHSSLPRGARAVRASWSSQDFADWDALSSKMMERPDSGMAKRLSSYSGYGMFHTNLNSFQEEEVDADRDVKSSAYESESLASKRPLTPTTEKLSSTSVVMTAETSRDGNGSLTGGDKCEHGEERVDSNESHSDHDGT</sequence>
<dbReference type="EMBL" id="JAPEVB010000006">
    <property type="protein sequence ID" value="KAJ4386633.1"/>
    <property type="molecule type" value="Genomic_DNA"/>
</dbReference>
<feature type="compositionally biased region" description="Basic and acidic residues" evidence="7">
    <location>
        <begin position="902"/>
        <end position="923"/>
    </location>
</feature>
<feature type="transmembrane region" description="Helical" evidence="8">
    <location>
        <begin position="194"/>
        <end position="216"/>
    </location>
</feature>
<dbReference type="OrthoDB" id="5377623at2759"/>
<evidence type="ECO:0000313" key="11">
    <source>
        <dbReference type="EMBL" id="KAJ4386633.1"/>
    </source>
</evidence>
<dbReference type="PANTHER" id="PTHR31145:SF7">
    <property type="entry name" value="TRP-LIKE ION CHANNEL"/>
    <property type="match status" value="1"/>
</dbReference>
<feature type="transmembrane region" description="Helical" evidence="8">
    <location>
        <begin position="596"/>
        <end position="615"/>
    </location>
</feature>
<evidence type="ECO:0000313" key="12">
    <source>
        <dbReference type="Proteomes" id="UP001140453"/>
    </source>
</evidence>
<evidence type="ECO:0000256" key="5">
    <source>
        <dbReference type="ARBA" id="ARBA00022989"/>
    </source>
</evidence>
<feature type="region of interest" description="Disordered" evidence="7">
    <location>
        <begin position="851"/>
        <end position="923"/>
    </location>
</feature>
<dbReference type="InterPro" id="IPR032800">
    <property type="entry name" value="TRP_N"/>
</dbReference>
<dbReference type="GO" id="GO:0016020">
    <property type="term" value="C:membrane"/>
    <property type="evidence" value="ECO:0007669"/>
    <property type="project" value="UniProtKB-SubCell"/>
</dbReference>
<evidence type="ECO:0000256" key="8">
    <source>
        <dbReference type="SAM" id="Phobius"/>
    </source>
</evidence>
<dbReference type="PANTHER" id="PTHR31145">
    <property type="entry name" value="INTEGRAL MEMBRANE PROTEIN (AFU_ORTHOLOGUE AFUA_7G01610)"/>
    <property type="match status" value="1"/>
</dbReference>
<feature type="transmembrane region" description="Helical" evidence="8">
    <location>
        <begin position="570"/>
        <end position="590"/>
    </location>
</feature>
<comment type="subcellular location">
    <subcellularLocation>
        <location evidence="1">Membrane</location>
        <topology evidence="1">Multi-pass membrane protein</topology>
    </subcellularLocation>
</comment>